<evidence type="ECO:0000313" key="2">
    <source>
        <dbReference type="EMBL" id="KAG2553652.1"/>
    </source>
</evidence>
<evidence type="ECO:0000313" key="3">
    <source>
        <dbReference type="Proteomes" id="UP000823388"/>
    </source>
</evidence>
<name>A0A8T0P089_PANVG</name>
<feature type="region of interest" description="Disordered" evidence="1">
    <location>
        <begin position="1"/>
        <end position="25"/>
    </location>
</feature>
<reference evidence="2" key="1">
    <citation type="submission" date="2020-05" db="EMBL/GenBank/DDBJ databases">
        <title>WGS assembly of Panicum virgatum.</title>
        <authorList>
            <person name="Lovell J.T."/>
            <person name="Jenkins J."/>
            <person name="Shu S."/>
            <person name="Juenger T.E."/>
            <person name="Schmutz J."/>
        </authorList>
    </citation>
    <scope>NUCLEOTIDE SEQUENCE</scope>
    <source>
        <strain evidence="2">AP13</strain>
    </source>
</reference>
<dbReference type="Proteomes" id="UP000823388">
    <property type="component" value="Chromosome 9K"/>
</dbReference>
<dbReference type="PANTHER" id="PTHR31065:SF1">
    <property type="entry name" value="OS09G0116050 PROTEIN"/>
    <property type="match status" value="1"/>
</dbReference>
<comment type="caution">
    <text evidence="2">The sequence shown here is derived from an EMBL/GenBank/DDBJ whole genome shotgun (WGS) entry which is preliminary data.</text>
</comment>
<accession>A0A8T0P089</accession>
<evidence type="ECO:0000256" key="1">
    <source>
        <dbReference type="SAM" id="MobiDB-lite"/>
    </source>
</evidence>
<gene>
    <name evidence="2" type="ORF">PVAP13_9KG539800</name>
</gene>
<feature type="region of interest" description="Disordered" evidence="1">
    <location>
        <begin position="132"/>
        <end position="212"/>
    </location>
</feature>
<dbReference type="EMBL" id="CM029053">
    <property type="protein sequence ID" value="KAG2553652.1"/>
    <property type="molecule type" value="Genomic_DNA"/>
</dbReference>
<evidence type="ECO:0008006" key="4">
    <source>
        <dbReference type="Google" id="ProtNLM"/>
    </source>
</evidence>
<feature type="compositionally biased region" description="Pro residues" evidence="1">
    <location>
        <begin position="151"/>
        <end position="161"/>
    </location>
</feature>
<protein>
    <recommendedName>
        <fullName evidence="4">B box-type domain-containing protein</fullName>
    </recommendedName>
</protein>
<keyword evidence="3" id="KW-1185">Reference proteome</keyword>
<dbReference type="PANTHER" id="PTHR31065">
    <property type="entry name" value="PLATZ TRANSCRIPTION FACTOR FAMILY PROTEIN"/>
    <property type="match status" value="1"/>
</dbReference>
<proteinExistence type="predicted"/>
<sequence>MAEGQKMPALEDVPAGPSGEGNKGKPVWLEALVRTRFWEPCTEHPDVTRGERCVFCLDCYEVTCPHCRHDEPGHHRHLKVRRYVYRSAVLASDMQTLGIDVSKIQGKQDVSPDEFSGSEAEDRLKSRLQNNMESPPVAEDGNEPGAIVDNPPEPSEVPPPVAEHGNEPGAIVDNNPPDPSDAPQAANPGRSKSSSFRRRLRKQVVPKRAPFF</sequence>
<feature type="compositionally biased region" description="Basic residues" evidence="1">
    <location>
        <begin position="195"/>
        <end position="205"/>
    </location>
</feature>
<dbReference type="CDD" id="cd19756">
    <property type="entry name" value="Bbox2"/>
    <property type="match status" value="1"/>
</dbReference>
<dbReference type="AlphaFoldDB" id="A0A8T0P089"/>
<organism evidence="2 3">
    <name type="scientific">Panicum virgatum</name>
    <name type="common">Blackwell switchgrass</name>
    <dbReference type="NCBI Taxonomy" id="38727"/>
    <lineage>
        <taxon>Eukaryota</taxon>
        <taxon>Viridiplantae</taxon>
        <taxon>Streptophyta</taxon>
        <taxon>Embryophyta</taxon>
        <taxon>Tracheophyta</taxon>
        <taxon>Spermatophyta</taxon>
        <taxon>Magnoliopsida</taxon>
        <taxon>Liliopsida</taxon>
        <taxon>Poales</taxon>
        <taxon>Poaceae</taxon>
        <taxon>PACMAD clade</taxon>
        <taxon>Panicoideae</taxon>
        <taxon>Panicodae</taxon>
        <taxon>Paniceae</taxon>
        <taxon>Panicinae</taxon>
        <taxon>Panicum</taxon>
        <taxon>Panicum sect. Hiantes</taxon>
    </lineage>
</organism>